<reference evidence="2" key="1">
    <citation type="journal article" date="2023" name="Proc. Natl. Acad. Sci. U.S.A.">
        <title>Genomic and structural basis for evolution of tropane alkaloid biosynthesis.</title>
        <authorList>
            <person name="Wanga Y.-J."/>
            <person name="Taina T."/>
            <person name="Yua J.-Y."/>
            <person name="Lia J."/>
            <person name="Xua B."/>
            <person name="Chenc J."/>
            <person name="D'Auriad J.C."/>
            <person name="Huanga J.-P."/>
            <person name="Huanga S.-X."/>
        </authorList>
    </citation>
    <scope>NUCLEOTIDE SEQUENCE [LARGE SCALE GENOMIC DNA]</scope>
    <source>
        <strain evidence="2">cv. KIB-2019</strain>
    </source>
</reference>
<sequence>MQFQKLIAIRTLLELSRQPIEEKVYLKSAIPAPTKEPTFSCREENRYERHHKSISSCHKLIQRIWLSFT</sequence>
<keyword evidence="2" id="KW-1185">Reference proteome</keyword>
<name>A0A9Q1MIL5_9SOLA</name>
<dbReference type="Proteomes" id="UP001152561">
    <property type="component" value="Unassembled WGS sequence"/>
</dbReference>
<evidence type="ECO:0000313" key="1">
    <source>
        <dbReference type="EMBL" id="KAJ8557687.1"/>
    </source>
</evidence>
<organism evidence="1 2">
    <name type="scientific">Anisodus acutangulus</name>
    <dbReference type="NCBI Taxonomy" id="402998"/>
    <lineage>
        <taxon>Eukaryota</taxon>
        <taxon>Viridiplantae</taxon>
        <taxon>Streptophyta</taxon>
        <taxon>Embryophyta</taxon>
        <taxon>Tracheophyta</taxon>
        <taxon>Spermatophyta</taxon>
        <taxon>Magnoliopsida</taxon>
        <taxon>eudicotyledons</taxon>
        <taxon>Gunneridae</taxon>
        <taxon>Pentapetalae</taxon>
        <taxon>asterids</taxon>
        <taxon>lamiids</taxon>
        <taxon>Solanales</taxon>
        <taxon>Solanaceae</taxon>
        <taxon>Solanoideae</taxon>
        <taxon>Hyoscyameae</taxon>
        <taxon>Anisodus</taxon>
    </lineage>
</organism>
<evidence type="ECO:0000313" key="2">
    <source>
        <dbReference type="Proteomes" id="UP001152561"/>
    </source>
</evidence>
<dbReference type="AlphaFoldDB" id="A0A9Q1MIL5"/>
<proteinExistence type="predicted"/>
<dbReference type="EMBL" id="JAJAGQ010000007">
    <property type="protein sequence ID" value="KAJ8557687.1"/>
    <property type="molecule type" value="Genomic_DNA"/>
</dbReference>
<gene>
    <name evidence="1" type="ORF">K7X08_003312</name>
</gene>
<comment type="caution">
    <text evidence="1">The sequence shown here is derived from an EMBL/GenBank/DDBJ whole genome shotgun (WGS) entry which is preliminary data.</text>
</comment>
<accession>A0A9Q1MIL5</accession>
<protein>
    <submittedName>
        <fullName evidence="1">Uncharacterized protein</fullName>
    </submittedName>
</protein>